<dbReference type="PROSITE" id="PS50076">
    <property type="entry name" value="DNAJ_2"/>
    <property type="match status" value="1"/>
</dbReference>
<dbReference type="AlphaFoldDB" id="A0A9W7A5G9"/>
<dbReference type="PANTHER" id="PTHR45295">
    <property type="entry name" value="CHAPERONE PROTEIN DNAJ C76, CHLOROPLASTIC"/>
    <property type="match status" value="1"/>
</dbReference>
<dbReference type="Proteomes" id="UP001165085">
    <property type="component" value="Unassembled WGS sequence"/>
</dbReference>
<evidence type="ECO:0000313" key="2">
    <source>
        <dbReference type="EMBL" id="GMH63262.1"/>
    </source>
</evidence>
<dbReference type="OrthoDB" id="10250354at2759"/>
<dbReference type="InterPro" id="IPR001623">
    <property type="entry name" value="DnaJ_domain"/>
</dbReference>
<gene>
    <name evidence="2" type="ORF">TrST_g6351</name>
</gene>
<protein>
    <recommendedName>
        <fullName evidence="1">J domain-containing protein</fullName>
    </recommendedName>
</protein>
<evidence type="ECO:0000259" key="1">
    <source>
        <dbReference type="PROSITE" id="PS50076"/>
    </source>
</evidence>
<proteinExistence type="predicted"/>
<dbReference type="Pfam" id="PF00226">
    <property type="entry name" value="DnaJ"/>
    <property type="match status" value="1"/>
</dbReference>
<dbReference type="Gene3D" id="1.10.287.110">
    <property type="entry name" value="DnaJ domain"/>
    <property type="match status" value="1"/>
</dbReference>
<feature type="domain" description="J" evidence="1">
    <location>
        <begin position="238"/>
        <end position="301"/>
    </location>
</feature>
<dbReference type="InterPro" id="IPR036869">
    <property type="entry name" value="J_dom_sf"/>
</dbReference>
<name>A0A9W7A5G9_9STRA</name>
<dbReference type="PRINTS" id="PR00625">
    <property type="entry name" value="JDOMAIN"/>
</dbReference>
<dbReference type="EMBL" id="BRXY01000083">
    <property type="protein sequence ID" value="GMH63262.1"/>
    <property type="molecule type" value="Genomic_DNA"/>
</dbReference>
<reference evidence="3" key="1">
    <citation type="journal article" date="2023" name="Commun. Biol.">
        <title>Genome analysis of Parmales, the sister group of diatoms, reveals the evolutionary specialization of diatoms from phago-mixotrophs to photoautotrophs.</title>
        <authorList>
            <person name="Ban H."/>
            <person name="Sato S."/>
            <person name="Yoshikawa S."/>
            <person name="Yamada K."/>
            <person name="Nakamura Y."/>
            <person name="Ichinomiya M."/>
            <person name="Sato N."/>
            <person name="Blanc-Mathieu R."/>
            <person name="Endo H."/>
            <person name="Kuwata A."/>
            <person name="Ogata H."/>
        </authorList>
    </citation>
    <scope>NUCLEOTIDE SEQUENCE [LARGE SCALE GENOMIC DNA]</scope>
    <source>
        <strain evidence="3">NIES 3701</strain>
    </source>
</reference>
<dbReference type="PANTHER" id="PTHR45295:SF1">
    <property type="entry name" value="CHAPERONE PROTEIN DNAJ C76, CHLOROPLASTIC"/>
    <property type="match status" value="1"/>
</dbReference>
<dbReference type="SUPFAM" id="SSF46565">
    <property type="entry name" value="Chaperone J-domain"/>
    <property type="match status" value="1"/>
</dbReference>
<dbReference type="SMART" id="SM00271">
    <property type="entry name" value="DnaJ"/>
    <property type="match status" value="1"/>
</dbReference>
<dbReference type="CDD" id="cd06257">
    <property type="entry name" value="DnaJ"/>
    <property type="match status" value="1"/>
</dbReference>
<sequence length="323" mass="35279">MFLSRSRSVFPHKVLCKTLTTTTTTPSIRKGLIYVSPTTLFIQPDSNSPNPPITLRGPGYRYPTSSLFSPLSSATVSETSDLTSSITPSEITAAVNLFYSTTTLAPSCLAFGGGFSEPLLEPSLTLNSIREIRENYHGVKCVIMSEGVLDSIDEVVSLNEELKNKPGSDGDARLEVWIDMTRDFRKGATCVSMLVEGGVKVNVTVSEELSKGKIKEVKGIAGGMGVGDVFVRSYHGESLYDVLGVEEGVGGEEIKRAYYEAVKANHPDVVGEIGEDNILKITEAYEILKDSEKRRLYDEEFVADLACNREEEDFFGKSNTKMA</sequence>
<accession>A0A9W7A5G9</accession>
<organism evidence="2 3">
    <name type="scientific">Triparma strigata</name>
    <dbReference type="NCBI Taxonomy" id="1606541"/>
    <lineage>
        <taxon>Eukaryota</taxon>
        <taxon>Sar</taxon>
        <taxon>Stramenopiles</taxon>
        <taxon>Ochrophyta</taxon>
        <taxon>Bolidophyceae</taxon>
        <taxon>Parmales</taxon>
        <taxon>Triparmaceae</taxon>
        <taxon>Triparma</taxon>
    </lineage>
</organism>
<evidence type="ECO:0000313" key="3">
    <source>
        <dbReference type="Proteomes" id="UP001165085"/>
    </source>
</evidence>
<comment type="caution">
    <text evidence="2">The sequence shown here is derived from an EMBL/GenBank/DDBJ whole genome shotgun (WGS) entry which is preliminary data.</text>
</comment>
<keyword evidence="3" id="KW-1185">Reference proteome</keyword>